<dbReference type="InterPro" id="IPR007423">
    <property type="entry name" value="Sel_put"/>
</dbReference>
<proteinExistence type="predicted"/>
<sequence length="99" mass="11291">MAEHSLILAVPRPAVLTIRSCHPLADAPPQTLNSRVRLVFRRLAQSFRLMVGVHDYQAYLRHHRLHHPGDVPMSERAFHRYCLEARFPSQGGKLGKCPC</sequence>
<dbReference type="PANTHER" id="PTHR38453">
    <property type="entry name" value="CYTOPLASMIC PROTEIN-RELATED"/>
    <property type="match status" value="1"/>
</dbReference>
<dbReference type="Proteomes" id="UP000234240">
    <property type="component" value="Unassembled WGS sequence"/>
</dbReference>
<evidence type="ECO:0000313" key="1">
    <source>
        <dbReference type="EMBL" id="PLR41686.1"/>
    </source>
</evidence>
<dbReference type="RefSeq" id="WP_101814534.1">
    <property type="nucleotide sequence ID" value="NZ_PJZF01000001.1"/>
</dbReference>
<evidence type="ECO:0008006" key="3">
    <source>
        <dbReference type="Google" id="ProtNLM"/>
    </source>
</evidence>
<dbReference type="Pfam" id="PF04328">
    <property type="entry name" value="Sel_put"/>
    <property type="match status" value="1"/>
</dbReference>
<dbReference type="OrthoDB" id="9814284at2"/>
<accession>A0A2N5EGL1</accession>
<name>A0A2N5EGL1_9GAMM</name>
<gene>
    <name evidence="1" type="ORF">CYR55_02340</name>
</gene>
<dbReference type="PANTHER" id="PTHR38453:SF1">
    <property type="entry name" value="CYTOPLASMIC PROTEIN"/>
    <property type="match status" value="1"/>
</dbReference>
<organism evidence="1 2">
    <name type="scientific">Chimaeribacter californicus</name>
    <dbReference type="NCBI Taxonomy" id="2060067"/>
    <lineage>
        <taxon>Bacteria</taxon>
        <taxon>Pseudomonadati</taxon>
        <taxon>Pseudomonadota</taxon>
        <taxon>Gammaproteobacteria</taxon>
        <taxon>Enterobacterales</taxon>
        <taxon>Yersiniaceae</taxon>
        <taxon>Chimaeribacter</taxon>
    </lineage>
</organism>
<protein>
    <recommendedName>
        <fullName evidence="3">DUF466 domain-containing protein</fullName>
    </recommendedName>
</protein>
<dbReference type="AlphaFoldDB" id="A0A2N5EGL1"/>
<evidence type="ECO:0000313" key="2">
    <source>
        <dbReference type="Proteomes" id="UP000234240"/>
    </source>
</evidence>
<reference evidence="1 2" key="1">
    <citation type="submission" date="2017-12" db="EMBL/GenBank/DDBJ databases">
        <title>Characterization of six clinical isolates of Enterochimera gen. nov., a novel genus of the Yersiniaciae family and the three species Enterochimera arupensis sp. nov., Enterochimera coloradensis sp. nov, and Enterochimera californica sp. nov.</title>
        <authorList>
            <person name="Rossi A."/>
            <person name="Fisher M."/>
        </authorList>
    </citation>
    <scope>NUCLEOTIDE SEQUENCE [LARGE SCALE GENOMIC DNA]</scope>
    <source>
        <strain evidence="2">2015-Iso6</strain>
    </source>
</reference>
<keyword evidence="2" id="KW-1185">Reference proteome</keyword>
<comment type="caution">
    <text evidence="1">The sequence shown here is derived from an EMBL/GenBank/DDBJ whole genome shotgun (WGS) entry which is preliminary data.</text>
</comment>
<dbReference type="EMBL" id="PJZF01000001">
    <property type="protein sequence ID" value="PLR41686.1"/>
    <property type="molecule type" value="Genomic_DNA"/>
</dbReference>